<dbReference type="HOGENOM" id="CLU_1468799_0_0_1"/>
<name>L8G0V0_PSED2</name>
<dbReference type="VEuPathDB" id="FungiDB:GMDG_07938"/>
<dbReference type="AlphaFoldDB" id="L8G0V0"/>
<dbReference type="OrthoDB" id="1435097at2759"/>
<dbReference type="Proteomes" id="UP000011064">
    <property type="component" value="Unassembled WGS sequence"/>
</dbReference>
<gene>
    <name evidence="1" type="ORF">GMDG_07938</name>
</gene>
<organism evidence="1 2">
    <name type="scientific">Pseudogymnoascus destructans (strain ATCC MYA-4855 / 20631-21)</name>
    <name type="common">Bat white-nose syndrome fungus</name>
    <name type="synonym">Geomyces destructans</name>
    <dbReference type="NCBI Taxonomy" id="658429"/>
    <lineage>
        <taxon>Eukaryota</taxon>
        <taxon>Fungi</taxon>
        <taxon>Dikarya</taxon>
        <taxon>Ascomycota</taxon>
        <taxon>Pezizomycotina</taxon>
        <taxon>Leotiomycetes</taxon>
        <taxon>Thelebolales</taxon>
        <taxon>Thelebolaceae</taxon>
        <taxon>Pseudogymnoascus</taxon>
    </lineage>
</organism>
<proteinExistence type="predicted"/>
<sequence>MPKLVLILRLRSFYEADADPTPSFAWQQSALYSHDALSRYSIHVKSIRFAGRNPPVHYQNTFDISIFTLSRCPTPPTWWLSGPIRGRSIDEPLADSPPSLWQAYEGQDFEEPTVDSMSALAELSVTEDGAEFLDLDAVIRALDDWAVKDKFCFWTKKRDVNGATSNLAGWLAGIITETAANYIS</sequence>
<reference evidence="1" key="2">
    <citation type="submission" date="2011-07" db="EMBL/GenBank/DDBJ databases">
        <title>The Genome Sequence of Geomyces destructans 20631-21.</title>
        <authorList>
            <consortium name="The Broad Institute Genome Sequencing Platform"/>
            <person name="Cuomo C.A."/>
            <person name="Blehert D.S."/>
            <person name="Lorch J.M."/>
            <person name="Young S.K."/>
            <person name="Zeng Q."/>
            <person name="Gargeya S."/>
            <person name="Fitzgerald M."/>
            <person name="Haas B."/>
            <person name="Abouelleil A."/>
            <person name="Alvarado L."/>
            <person name="Arachchi H.M."/>
            <person name="Berlin A."/>
            <person name="Brown A."/>
            <person name="Chapman S.B."/>
            <person name="Chen Z."/>
            <person name="Dunbar C."/>
            <person name="Freedman E."/>
            <person name="Gearin G."/>
            <person name="Gellesch M."/>
            <person name="Goldberg J."/>
            <person name="Griggs A."/>
            <person name="Gujja S."/>
            <person name="Heiman D."/>
            <person name="Howarth C."/>
            <person name="Larson L."/>
            <person name="Lui A."/>
            <person name="MacDonald P.J.P."/>
            <person name="Montmayeur A."/>
            <person name="Murphy C."/>
            <person name="Neiman D."/>
            <person name="Pearson M."/>
            <person name="Priest M."/>
            <person name="Roberts A."/>
            <person name="Saif S."/>
            <person name="Shea T."/>
            <person name="Shenoy N."/>
            <person name="Sisk P."/>
            <person name="Stolte C."/>
            <person name="Sykes S."/>
            <person name="Wortman J."/>
            <person name="Nusbaum C."/>
            <person name="Birren B."/>
        </authorList>
    </citation>
    <scope>NUCLEOTIDE SEQUENCE</scope>
    <source>
        <strain evidence="1">20631-21</strain>
    </source>
</reference>
<keyword evidence="2" id="KW-1185">Reference proteome</keyword>
<accession>L8G0V0</accession>
<dbReference type="EMBL" id="GL573444">
    <property type="protein sequence ID" value="ELR06348.1"/>
    <property type="molecule type" value="Genomic_DNA"/>
</dbReference>
<reference evidence="2" key="1">
    <citation type="submission" date="2010-09" db="EMBL/GenBank/DDBJ databases">
        <title>The genome sequence of Geomyces destructans 20631-21.</title>
        <authorList>
            <consortium name="The Broad Institute Genome Sequencing Platform"/>
            <person name="Cuomo C.A."/>
            <person name="Blehert D.S."/>
            <person name="Lorch J.M."/>
            <person name="Young S.K."/>
            <person name="Zeng Q."/>
            <person name="Gargeya S."/>
            <person name="Fitzgerald M."/>
            <person name="Haas B."/>
            <person name="Abouelleil A."/>
            <person name="Alvarado L."/>
            <person name="Arachchi H.M."/>
            <person name="Berlin A."/>
            <person name="Brown A."/>
            <person name="Chapman S.B."/>
            <person name="Chen Z."/>
            <person name="Dunbar C."/>
            <person name="Freedman E."/>
            <person name="Gearin G."/>
            <person name="Gellesch M."/>
            <person name="Goldberg J."/>
            <person name="Griggs A."/>
            <person name="Gujja S."/>
            <person name="Heiman D."/>
            <person name="Howarth C."/>
            <person name="Larson L."/>
            <person name="Lui A."/>
            <person name="MacDonald P.J.P."/>
            <person name="Montmayeur A."/>
            <person name="Murphy C."/>
            <person name="Neiman D."/>
            <person name="Pearson M."/>
            <person name="Priest M."/>
            <person name="Roberts A."/>
            <person name="Saif S."/>
            <person name="Shea T."/>
            <person name="Shenoy N."/>
            <person name="Sisk P."/>
            <person name="Stolte C."/>
            <person name="Sykes S."/>
            <person name="Wortman J."/>
            <person name="Nusbaum C."/>
            <person name="Birren B."/>
        </authorList>
    </citation>
    <scope>NUCLEOTIDE SEQUENCE [LARGE SCALE GENOMIC DNA]</scope>
    <source>
        <strain evidence="2">ATCC MYA-4855 / 20631-21</strain>
    </source>
</reference>
<protein>
    <submittedName>
        <fullName evidence="1">Uncharacterized protein</fullName>
    </submittedName>
</protein>
<evidence type="ECO:0000313" key="1">
    <source>
        <dbReference type="EMBL" id="ELR06348.1"/>
    </source>
</evidence>
<dbReference type="EMBL" id="GL573444">
    <property type="protein sequence ID" value="ELR06347.1"/>
    <property type="molecule type" value="Genomic_DNA"/>
</dbReference>
<evidence type="ECO:0000313" key="2">
    <source>
        <dbReference type="Proteomes" id="UP000011064"/>
    </source>
</evidence>